<feature type="region of interest" description="Disordered" evidence="1">
    <location>
        <begin position="1"/>
        <end position="84"/>
    </location>
</feature>
<accession>A0A9P7S3F1</accession>
<dbReference type="OrthoDB" id="10568589at2759"/>
<dbReference type="GeneID" id="66074464"/>
<feature type="compositionally biased region" description="Polar residues" evidence="1">
    <location>
        <begin position="7"/>
        <end position="17"/>
    </location>
</feature>
<dbReference type="Proteomes" id="UP001049176">
    <property type="component" value="Chromosome 3"/>
</dbReference>
<gene>
    <name evidence="2" type="ORF">E1B28_005388</name>
</gene>
<sequence length="245" mass="27127">MSYWKTPVSSSTGSSLYPDSAASEGLVPYPSHTPKSKSSLLGGRKSKGRPLYPAGCSDTASYRNDDLRAYSPPPPPPPKEKVVPWISTLPTSSSDYLSASIPPTPTRSALDVSNLSSFPFTLQLTDRGCLENLPSSCPALGEDIKRPRTASIHATSVQIPSIRSRTNDPTFPRHHDQESRVPVEEDKNSARSSQRRVPFRQRICDWALERYMRDFVGYYVVCAGCGQIVHHQDFEHHDGHCPDNM</sequence>
<evidence type="ECO:0000313" key="3">
    <source>
        <dbReference type="Proteomes" id="UP001049176"/>
    </source>
</evidence>
<comment type="caution">
    <text evidence="2">The sequence shown here is derived from an EMBL/GenBank/DDBJ whole genome shotgun (WGS) entry which is preliminary data.</text>
</comment>
<feature type="region of interest" description="Disordered" evidence="1">
    <location>
        <begin position="163"/>
        <end position="194"/>
    </location>
</feature>
<name>A0A9P7S3F1_9AGAR</name>
<dbReference type="KEGG" id="more:E1B28_005388"/>
<evidence type="ECO:0000256" key="1">
    <source>
        <dbReference type="SAM" id="MobiDB-lite"/>
    </source>
</evidence>
<keyword evidence="3" id="KW-1185">Reference proteome</keyword>
<reference evidence="2" key="1">
    <citation type="journal article" date="2021" name="Genome Biol. Evol.">
        <title>The assembled and annotated genome of the fairy-ring fungus Marasmius oreades.</title>
        <authorList>
            <person name="Hiltunen M."/>
            <person name="Ament-Velasquez S.L."/>
            <person name="Johannesson H."/>
        </authorList>
    </citation>
    <scope>NUCLEOTIDE SEQUENCE</scope>
    <source>
        <strain evidence="2">03SP1</strain>
    </source>
</reference>
<evidence type="ECO:0000313" key="2">
    <source>
        <dbReference type="EMBL" id="KAG7094560.1"/>
    </source>
</evidence>
<dbReference type="AlphaFoldDB" id="A0A9P7S3F1"/>
<dbReference type="EMBL" id="CM032183">
    <property type="protein sequence ID" value="KAG7094560.1"/>
    <property type="molecule type" value="Genomic_DNA"/>
</dbReference>
<organism evidence="2 3">
    <name type="scientific">Marasmius oreades</name>
    <name type="common">fairy-ring Marasmius</name>
    <dbReference type="NCBI Taxonomy" id="181124"/>
    <lineage>
        <taxon>Eukaryota</taxon>
        <taxon>Fungi</taxon>
        <taxon>Dikarya</taxon>
        <taxon>Basidiomycota</taxon>
        <taxon>Agaricomycotina</taxon>
        <taxon>Agaricomycetes</taxon>
        <taxon>Agaricomycetidae</taxon>
        <taxon>Agaricales</taxon>
        <taxon>Marasmiineae</taxon>
        <taxon>Marasmiaceae</taxon>
        <taxon>Marasmius</taxon>
    </lineage>
</organism>
<dbReference type="RefSeq" id="XP_043011030.1">
    <property type="nucleotide sequence ID" value="XM_043149946.1"/>
</dbReference>
<feature type="compositionally biased region" description="Basic and acidic residues" evidence="1">
    <location>
        <begin position="171"/>
        <end position="189"/>
    </location>
</feature>
<proteinExistence type="predicted"/>
<protein>
    <submittedName>
        <fullName evidence="2">Uncharacterized protein</fullName>
    </submittedName>
</protein>